<name>A0ABT8AFB7_9PROT</name>
<organism evidence="2 3">
    <name type="scientific">Paeniroseomonas aquatica</name>
    <dbReference type="NCBI Taxonomy" id="373043"/>
    <lineage>
        <taxon>Bacteria</taxon>
        <taxon>Pseudomonadati</taxon>
        <taxon>Pseudomonadota</taxon>
        <taxon>Alphaproteobacteria</taxon>
        <taxon>Acetobacterales</taxon>
        <taxon>Acetobacteraceae</taxon>
        <taxon>Paeniroseomonas</taxon>
    </lineage>
</organism>
<feature type="compositionally biased region" description="Pro residues" evidence="1">
    <location>
        <begin position="139"/>
        <end position="158"/>
    </location>
</feature>
<evidence type="ECO:0000313" key="2">
    <source>
        <dbReference type="EMBL" id="MDN3568517.1"/>
    </source>
</evidence>
<dbReference type="EMBL" id="JAUFPN010000278">
    <property type="protein sequence ID" value="MDN3568517.1"/>
    <property type="molecule type" value="Genomic_DNA"/>
</dbReference>
<sequence length="180" mass="17599">AGPAARPPDPLTLLPGFASLASLLPGLSGPAAAPPAAGPVPPTPSHAGPGLPPAAFGQVAAEPTREGYRLLESIGRLAGRPGAAAAWPEPLAPGPDRAPPATTLQSLGRQEAPAFTPPAFTSPAFAPPAFAPSGQAAAAPPPPGHWPDPAPASAPPPATMVTLPLAELMRLVAATAPTAR</sequence>
<evidence type="ECO:0000256" key="1">
    <source>
        <dbReference type="SAM" id="MobiDB-lite"/>
    </source>
</evidence>
<reference evidence="3" key="1">
    <citation type="journal article" date="2019" name="Int. J. Syst. Evol. Microbiol.">
        <title>The Global Catalogue of Microorganisms (GCM) 10K type strain sequencing project: providing services to taxonomists for standard genome sequencing and annotation.</title>
        <authorList>
            <consortium name="The Broad Institute Genomics Platform"/>
            <consortium name="The Broad Institute Genome Sequencing Center for Infectious Disease"/>
            <person name="Wu L."/>
            <person name="Ma J."/>
        </authorList>
    </citation>
    <scope>NUCLEOTIDE SEQUENCE [LARGE SCALE GENOMIC DNA]</scope>
    <source>
        <strain evidence="3">CECT 7131</strain>
    </source>
</reference>
<keyword evidence="3" id="KW-1185">Reference proteome</keyword>
<feature type="region of interest" description="Disordered" evidence="1">
    <location>
        <begin position="24"/>
        <end position="60"/>
    </location>
</feature>
<proteinExistence type="predicted"/>
<evidence type="ECO:0000313" key="3">
    <source>
        <dbReference type="Proteomes" id="UP001529369"/>
    </source>
</evidence>
<comment type="caution">
    <text evidence="2">The sequence shown here is derived from an EMBL/GenBank/DDBJ whole genome shotgun (WGS) entry which is preliminary data.</text>
</comment>
<gene>
    <name evidence="2" type="ORF">QWZ14_29420</name>
</gene>
<feature type="region of interest" description="Disordered" evidence="1">
    <location>
        <begin position="80"/>
        <end position="158"/>
    </location>
</feature>
<dbReference type="Proteomes" id="UP001529369">
    <property type="component" value="Unassembled WGS sequence"/>
</dbReference>
<feature type="compositionally biased region" description="Low complexity" evidence="1">
    <location>
        <begin position="112"/>
        <end position="124"/>
    </location>
</feature>
<feature type="compositionally biased region" description="Pro residues" evidence="1">
    <location>
        <begin position="32"/>
        <end position="44"/>
    </location>
</feature>
<feature type="non-terminal residue" evidence="2">
    <location>
        <position position="1"/>
    </location>
</feature>
<protein>
    <submittedName>
        <fullName evidence="2">Uncharacterized protein</fullName>
    </submittedName>
</protein>
<accession>A0ABT8AFB7</accession>